<evidence type="ECO:0000313" key="3">
    <source>
        <dbReference type="Proteomes" id="UP001596997"/>
    </source>
</evidence>
<organism evidence="2 3">
    <name type="scientific">Pseudofulvibacter geojedonensis</name>
    <dbReference type="NCBI Taxonomy" id="1123758"/>
    <lineage>
        <taxon>Bacteria</taxon>
        <taxon>Pseudomonadati</taxon>
        <taxon>Bacteroidota</taxon>
        <taxon>Flavobacteriia</taxon>
        <taxon>Flavobacteriales</taxon>
        <taxon>Flavobacteriaceae</taxon>
        <taxon>Pseudofulvibacter</taxon>
    </lineage>
</organism>
<dbReference type="EMBL" id="JBHTJM010000009">
    <property type="protein sequence ID" value="MFD0964451.1"/>
    <property type="molecule type" value="Genomic_DNA"/>
</dbReference>
<name>A0ABW3I3V0_9FLAO</name>
<dbReference type="RefSeq" id="WP_377715997.1">
    <property type="nucleotide sequence ID" value="NZ_JBHTJM010000009.1"/>
</dbReference>
<dbReference type="Proteomes" id="UP001596997">
    <property type="component" value="Unassembled WGS sequence"/>
</dbReference>
<reference evidence="3" key="1">
    <citation type="journal article" date="2019" name="Int. J. Syst. Evol. Microbiol.">
        <title>The Global Catalogue of Microorganisms (GCM) 10K type strain sequencing project: providing services to taxonomists for standard genome sequencing and annotation.</title>
        <authorList>
            <consortium name="The Broad Institute Genomics Platform"/>
            <consortium name="The Broad Institute Genome Sequencing Center for Infectious Disease"/>
            <person name="Wu L."/>
            <person name="Ma J."/>
        </authorList>
    </citation>
    <scope>NUCLEOTIDE SEQUENCE [LARGE SCALE GENOMIC DNA]</scope>
    <source>
        <strain evidence="3">CCUG 62114</strain>
    </source>
</reference>
<comment type="caution">
    <text evidence="2">The sequence shown here is derived from an EMBL/GenBank/DDBJ whole genome shotgun (WGS) entry which is preliminary data.</text>
</comment>
<sequence length="291" mass="30550">MKKIALLLLLFCGLMSAQVGINTTNPSNASVLHLESLNGSGTHGGFMPPKVTLAQRATIPVTAADDGMMIFLSDGTTRCVQIYRASSSAWVDMYCMPIVGASIIYYQDFEATPATPTLTYTGGSGSMSSGNGIFPSAPMYSEGAQGYQVSNSNSTLSFDPIDSSTYSNIDLSFDLASFAGTSGNGADGTDVVEVLVSTDNTTWSSEVTINGNNNAKWSFAGSAVASGVYDGDNTPTNYAPTMGGNLTGPNAYSKVTLSNLPAVATLYIQVRMHNNSTNEIWVIDNVVLNLN</sequence>
<accession>A0ABW3I3V0</accession>
<feature type="signal peptide" evidence="1">
    <location>
        <begin position="1"/>
        <end position="17"/>
    </location>
</feature>
<evidence type="ECO:0008006" key="4">
    <source>
        <dbReference type="Google" id="ProtNLM"/>
    </source>
</evidence>
<evidence type="ECO:0000256" key="1">
    <source>
        <dbReference type="SAM" id="SignalP"/>
    </source>
</evidence>
<keyword evidence="1" id="KW-0732">Signal</keyword>
<proteinExistence type="predicted"/>
<evidence type="ECO:0000313" key="2">
    <source>
        <dbReference type="EMBL" id="MFD0964451.1"/>
    </source>
</evidence>
<feature type="chain" id="PRO_5046597126" description="F5/8 type C domain-containing protein" evidence="1">
    <location>
        <begin position="18"/>
        <end position="291"/>
    </location>
</feature>
<keyword evidence="3" id="KW-1185">Reference proteome</keyword>
<gene>
    <name evidence="2" type="ORF">ACFQ1O_10585</name>
</gene>
<protein>
    <recommendedName>
        <fullName evidence="4">F5/8 type C domain-containing protein</fullName>
    </recommendedName>
</protein>